<protein>
    <recommendedName>
        <fullName evidence="1">Zinc finger CHCC-type domain-containing protein</fullName>
    </recommendedName>
</protein>
<dbReference type="Gene3D" id="2.60.260.40">
    <property type="entry name" value="q5lls5 like domains"/>
    <property type="match status" value="1"/>
</dbReference>
<reference evidence="2" key="1">
    <citation type="submission" date="2018-06" db="EMBL/GenBank/DDBJ databases">
        <authorList>
            <person name="Zhirakovskaya E."/>
        </authorList>
    </citation>
    <scope>NUCLEOTIDE SEQUENCE</scope>
</reference>
<dbReference type="EMBL" id="UOFG01000199">
    <property type="protein sequence ID" value="VAW63357.1"/>
    <property type="molecule type" value="Genomic_DNA"/>
</dbReference>
<evidence type="ECO:0000259" key="1">
    <source>
        <dbReference type="Pfam" id="PF10276"/>
    </source>
</evidence>
<evidence type="ECO:0000313" key="2">
    <source>
        <dbReference type="EMBL" id="VAW63357.1"/>
    </source>
</evidence>
<name>A0A3B0XJQ6_9ZZZZ</name>
<sequence>MIVNTTVGDASLSMPNEKDSYEVTQSDIPVHCPMPGSRLWDSHPQVYIAFDKNGKGKCPYCGADYHLTA</sequence>
<dbReference type="Pfam" id="PF10276">
    <property type="entry name" value="zf-CHCC"/>
    <property type="match status" value="1"/>
</dbReference>
<proteinExistence type="predicted"/>
<feature type="domain" description="Zinc finger CHCC-type" evidence="1">
    <location>
        <begin position="38"/>
        <end position="65"/>
    </location>
</feature>
<dbReference type="InterPro" id="IPR019401">
    <property type="entry name" value="Znf_CHCC"/>
</dbReference>
<dbReference type="AlphaFoldDB" id="A0A3B0XJQ6"/>
<accession>A0A3B0XJQ6</accession>
<organism evidence="2">
    <name type="scientific">hydrothermal vent metagenome</name>
    <dbReference type="NCBI Taxonomy" id="652676"/>
    <lineage>
        <taxon>unclassified sequences</taxon>
        <taxon>metagenomes</taxon>
        <taxon>ecological metagenomes</taxon>
    </lineage>
</organism>
<gene>
    <name evidence="2" type="ORF">MNBD_GAMMA11-1560</name>
</gene>